<accession>A0AAN7Q7N0</accession>
<dbReference type="AlphaFoldDB" id="A0AAN7Q7N0"/>
<organism evidence="2 3">
    <name type="scientific">Trapa incisa</name>
    <dbReference type="NCBI Taxonomy" id="236973"/>
    <lineage>
        <taxon>Eukaryota</taxon>
        <taxon>Viridiplantae</taxon>
        <taxon>Streptophyta</taxon>
        <taxon>Embryophyta</taxon>
        <taxon>Tracheophyta</taxon>
        <taxon>Spermatophyta</taxon>
        <taxon>Magnoliopsida</taxon>
        <taxon>eudicotyledons</taxon>
        <taxon>Gunneridae</taxon>
        <taxon>Pentapetalae</taxon>
        <taxon>rosids</taxon>
        <taxon>malvids</taxon>
        <taxon>Myrtales</taxon>
        <taxon>Lythraceae</taxon>
        <taxon>Trapa</taxon>
    </lineage>
</organism>
<dbReference type="PANTHER" id="PTHR36734">
    <property type="entry name" value="YCF37-LIKE PROTEIN"/>
    <property type="match status" value="1"/>
</dbReference>
<evidence type="ECO:0000256" key="1">
    <source>
        <dbReference type="SAM" id="Coils"/>
    </source>
</evidence>
<name>A0AAN7Q7N0_9MYRT</name>
<dbReference type="Proteomes" id="UP001345219">
    <property type="component" value="Chromosome 5"/>
</dbReference>
<keyword evidence="3" id="KW-1185">Reference proteome</keyword>
<reference evidence="2 3" key="1">
    <citation type="journal article" date="2023" name="Hortic Res">
        <title>Pangenome of water caltrop reveals structural variations and asymmetric subgenome divergence after allopolyploidization.</title>
        <authorList>
            <person name="Zhang X."/>
            <person name="Chen Y."/>
            <person name="Wang L."/>
            <person name="Yuan Y."/>
            <person name="Fang M."/>
            <person name="Shi L."/>
            <person name="Lu R."/>
            <person name="Comes H.P."/>
            <person name="Ma Y."/>
            <person name="Chen Y."/>
            <person name="Huang G."/>
            <person name="Zhou Y."/>
            <person name="Zheng Z."/>
            <person name="Qiu Y."/>
        </authorList>
    </citation>
    <scope>NUCLEOTIDE SEQUENCE [LARGE SCALE GENOMIC DNA]</scope>
    <source>
        <tissue evidence="2">Roots</tissue>
    </source>
</reference>
<proteinExistence type="predicted"/>
<sequence length="157" mass="16484">MAASTLVIPSLTLYRSSCSSRPARTAVRPVTVMRSTAAPSRRQLALMLPATAAALVLRELPARAEEIGLFGLRKKLRSAEEEAEQIVREGFEAAEKGIETAERGIEAAERGIEAAEREVETSVSFGQLPQAAAVAAAEVVGVVVATTVVNGILGQEG</sequence>
<dbReference type="PANTHER" id="PTHR36734:SF1">
    <property type="entry name" value="OS02G0815300 PROTEIN"/>
    <property type="match status" value="1"/>
</dbReference>
<dbReference type="GO" id="GO:0009534">
    <property type="term" value="C:chloroplast thylakoid"/>
    <property type="evidence" value="ECO:0007669"/>
    <property type="project" value="TreeGrafter"/>
</dbReference>
<protein>
    <submittedName>
        <fullName evidence="2">Uncharacterized protein</fullName>
    </submittedName>
</protein>
<feature type="coiled-coil region" evidence="1">
    <location>
        <begin position="69"/>
        <end position="118"/>
    </location>
</feature>
<comment type="caution">
    <text evidence="2">The sequence shown here is derived from an EMBL/GenBank/DDBJ whole genome shotgun (WGS) entry which is preliminary data.</text>
</comment>
<dbReference type="EMBL" id="JAXIOK010000010">
    <property type="protein sequence ID" value="KAK4760863.1"/>
    <property type="molecule type" value="Genomic_DNA"/>
</dbReference>
<evidence type="ECO:0000313" key="2">
    <source>
        <dbReference type="EMBL" id="KAK4760863.1"/>
    </source>
</evidence>
<evidence type="ECO:0000313" key="3">
    <source>
        <dbReference type="Proteomes" id="UP001345219"/>
    </source>
</evidence>
<gene>
    <name evidence="2" type="ORF">SAY87_005756</name>
</gene>
<keyword evidence="1" id="KW-0175">Coiled coil</keyword>